<dbReference type="GO" id="GO:0005829">
    <property type="term" value="C:cytosol"/>
    <property type="evidence" value="ECO:0007669"/>
    <property type="project" value="TreeGrafter"/>
</dbReference>
<evidence type="ECO:0000256" key="3">
    <source>
        <dbReference type="ARBA" id="ARBA00022993"/>
    </source>
</evidence>
<dbReference type="PANTHER" id="PTHR12280:SF20">
    <property type="entry name" value="4'-PHOSPHOPANTETHEINE PHOSPHATASE"/>
    <property type="match status" value="1"/>
</dbReference>
<accession>A0A368C799</accession>
<dbReference type="EMBL" id="QOPI01000006">
    <property type="protein sequence ID" value="RCL44987.1"/>
    <property type="molecule type" value="Genomic_DNA"/>
</dbReference>
<reference evidence="4 5" key="1">
    <citation type="journal article" date="2018" name="Microbiome">
        <title>Fine metagenomic profile of the Mediterranean stratified and mixed water columns revealed by assembly and recruitment.</title>
        <authorList>
            <person name="Haro-Moreno J.M."/>
            <person name="Lopez-Perez M."/>
            <person name="De La Torre J.R."/>
            <person name="Picazo A."/>
            <person name="Camacho A."/>
            <person name="Rodriguez-Valera F."/>
        </authorList>
    </citation>
    <scope>NUCLEOTIDE SEQUENCE [LARGE SCALE GENOMIC DNA]</scope>
    <source>
        <strain evidence="4">MED-G78</strain>
    </source>
</reference>
<dbReference type="GO" id="GO:0004594">
    <property type="term" value="F:pantothenate kinase activity"/>
    <property type="evidence" value="ECO:0007669"/>
    <property type="project" value="TreeGrafter"/>
</dbReference>
<dbReference type="PANTHER" id="PTHR12280">
    <property type="entry name" value="PANTOTHENATE KINASE"/>
    <property type="match status" value="1"/>
</dbReference>
<comment type="caution">
    <text evidence="4">The sequence shown here is derived from an EMBL/GenBank/DDBJ whole genome shotgun (WGS) entry which is preliminary data.</text>
</comment>
<evidence type="ECO:0000313" key="4">
    <source>
        <dbReference type="EMBL" id="RCL44987.1"/>
    </source>
</evidence>
<keyword evidence="1" id="KW-0547">Nucleotide-binding</keyword>
<proteinExistence type="predicted"/>
<evidence type="ECO:0000256" key="1">
    <source>
        <dbReference type="ARBA" id="ARBA00022741"/>
    </source>
</evidence>
<keyword evidence="2" id="KW-0067">ATP-binding</keyword>
<dbReference type="CDD" id="cd24085">
    <property type="entry name" value="ASKHA_NBD_PanK-II_bac"/>
    <property type="match status" value="1"/>
</dbReference>
<protein>
    <submittedName>
        <fullName evidence="4">Pantothenate kinase</fullName>
    </submittedName>
</protein>
<dbReference type="Pfam" id="PF03630">
    <property type="entry name" value="Fumble"/>
    <property type="match status" value="1"/>
</dbReference>
<evidence type="ECO:0000256" key="2">
    <source>
        <dbReference type="ARBA" id="ARBA00022840"/>
    </source>
</evidence>
<dbReference type="InterPro" id="IPR004567">
    <property type="entry name" value="Type_II_PanK"/>
</dbReference>
<name>A0A368C799_9GAMM</name>
<keyword evidence="4" id="KW-0418">Kinase</keyword>
<gene>
    <name evidence="4" type="ORF">DBW92_01915</name>
</gene>
<organism evidence="4 5">
    <name type="scientific">SAR86 cluster bacterium</name>
    <dbReference type="NCBI Taxonomy" id="2030880"/>
    <lineage>
        <taxon>Bacteria</taxon>
        <taxon>Pseudomonadati</taxon>
        <taxon>Pseudomonadota</taxon>
        <taxon>Gammaproteobacteria</taxon>
        <taxon>SAR86 cluster</taxon>
    </lineage>
</organism>
<dbReference type="GO" id="GO:0005524">
    <property type="term" value="F:ATP binding"/>
    <property type="evidence" value="ECO:0007669"/>
    <property type="project" value="UniProtKB-KW"/>
</dbReference>
<keyword evidence="3" id="KW-0173">Coenzyme A biosynthesis</keyword>
<dbReference type="AlphaFoldDB" id="A0A368C799"/>
<dbReference type="InterPro" id="IPR043129">
    <property type="entry name" value="ATPase_NBD"/>
</dbReference>
<dbReference type="SUPFAM" id="SSF53067">
    <property type="entry name" value="Actin-like ATPase domain"/>
    <property type="match status" value="1"/>
</dbReference>
<dbReference type="Proteomes" id="UP000252915">
    <property type="component" value="Unassembled WGS sequence"/>
</dbReference>
<dbReference type="Gene3D" id="3.30.420.40">
    <property type="match status" value="1"/>
</dbReference>
<keyword evidence="4" id="KW-0808">Transferase</keyword>
<sequence length="276" mass="29122">MYIAFDFGITNTDLIIQSDTTEYLTLTSPFDKKNGDFSLSEDKVIQILKDFNIASQDITCIGVTGGKSANLPDKINNIPIIKVNEINAIGKGAKTLYNIQEDSALVVSAGTGTACVHLHQGGSDHLGGISVGGGMLEGLGNIIMNEPSGIILNKYAQNGDRSGLDVMIGEAVNEIGKLNAQITASNFGKSKILVDKSQDNLSAALCNMIGEVIGTVAYLNALLIGANKAYFLGRTSMLSEVKNGIDERLKLAGVEGIYADNRSFGNAIGVMASIEK</sequence>
<evidence type="ECO:0000313" key="5">
    <source>
        <dbReference type="Proteomes" id="UP000252915"/>
    </source>
</evidence>
<dbReference type="GO" id="GO:0015937">
    <property type="term" value="P:coenzyme A biosynthetic process"/>
    <property type="evidence" value="ECO:0007669"/>
    <property type="project" value="UniProtKB-KW"/>
</dbReference>